<accession>A0A916RUV5</accession>
<proteinExistence type="predicted"/>
<dbReference type="InterPro" id="IPR012938">
    <property type="entry name" value="Glc/Sorbosone_DH"/>
</dbReference>
<dbReference type="RefSeq" id="WP_188721664.1">
    <property type="nucleotide sequence ID" value="NZ_BMIF01000008.1"/>
</dbReference>
<organism evidence="3 4">
    <name type="scientific">Nitratireductor aestuarii</name>
    <dbReference type="NCBI Taxonomy" id="1735103"/>
    <lineage>
        <taxon>Bacteria</taxon>
        <taxon>Pseudomonadati</taxon>
        <taxon>Pseudomonadota</taxon>
        <taxon>Alphaproteobacteria</taxon>
        <taxon>Hyphomicrobiales</taxon>
        <taxon>Phyllobacteriaceae</taxon>
        <taxon>Nitratireductor</taxon>
    </lineage>
</organism>
<dbReference type="EMBL" id="BMIF01000008">
    <property type="protein sequence ID" value="GGA72247.1"/>
    <property type="molecule type" value="Genomic_DNA"/>
</dbReference>
<dbReference type="PANTHER" id="PTHR19328">
    <property type="entry name" value="HEDGEHOG-INTERACTING PROTEIN"/>
    <property type="match status" value="1"/>
</dbReference>
<feature type="signal peptide" evidence="1">
    <location>
        <begin position="1"/>
        <end position="23"/>
    </location>
</feature>
<feature type="chain" id="PRO_5036880749" description="Glucose/Sorbosone dehydrogenase domain-containing protein" evidence="1">
    <location>
        <begin position="24"/>
        <end position="380"/>
    </location>
</feature>
<reference evidence="3" key="2">
    <citation type="submission" date="2020-09" db="EMBL/GenBank/DDBJ databases">
        <authorList>
            <person name="Sun Q."/>
            <person name="Zhou Y."/>
        </authorList>
    </citation>
    <scope>NUCLEOTIDE SEQUENCE</scope>
    <source>
        <strain evidence="3">CGMCC 1.15320</strain>
    </source>
</reference>
<feature type="domain" description="Glucose/Sorbosone dehydrogenase" evidence="2">
    <location>
        <begin position="44"/>
        <end position="374"/>
    </location>
</feature>
<dbReference type="PANTHER" id="PTHR19328:SF75">
    <property type="entry name" value="ALDOSE SUGAR DEHYDROGENASE YLII"/>
    <property type="match status" value="1"/>
</dbReference>
<dbReference type="Pfam" id="PF07995">
    <property type="entry name" value="GSDH"/>
    <property type="match status" value="1"/>
</dbReference>
<name>A0A916RUV5_9HYPH</name>
<sequence length="380" mass="41162">MRHQILRSSLAAIAASLAVPALAVEETFETEGPSIRVETIANGLSHPWALAFMPDGSMLVTERNGNLRHVSDKVSEPIAGVPDVDARGQGGLLDVALDPQFEENRLVYLSFAEAGEGGNSTAVARGVLSEDLTRLDNVEVIFSQKPKVQSQQHFGSRLVFDNDGYLFITLGERSQAQFREQAQQLNSHLGKIVRIRPDGTVPDDNPFVNQADALPEIWSYGHRNVQAAAINPESGVLWEIEHGPRGGDELNIVQPGANYGWPIVTLGINYDGTTIGEGVEHQEGMVDAIRTWTPVIAPSGMMFYQGEVFPDWKGNLFVGGLASTALVRLTVDGDNISGEERLLESLGLRIRDVAEGPDGAIYVITDEDDGEVLRISQDAG</sequence>
<dbReference type="Gene3D" id="2.120.10.30">
    <property type="entry name" value="TolB, C-terminal domain"/>
    <property type="match status" value="1"/>
</dbReference>
<keyword evidence="1" id="KW-0732">Signal</keyword>
<dbReference type="AlphaFoldDB" id="A0A916RUV5"/>
<dbReference type="SUPFAM" id="SSF50952">
    <property type="entry name" value="Soluble quinoprotein glucose dehydrogenase"/>
    <property type="match status" value="1"/>
</dbReference>
<evidence type="ECO:0000313" key="3">
    <source>
        <dbReference type="EMBL" id="GGA72247.1"/>
    </source>
</evidence>
<comment type="caution">
    <text evidence="3">The sequence shown here is derived from an EMBL/GenBank/DDBJ whole genome shotgun (WGS) entry which is preliminary data.</text>
</comment>
<dbReference type="InterPro" id="IPR011041">
    <property type="entry name" value="Quinoprot_gluc/sorb_DH_b-prop"/>
</dbReference>
<evidence type="ECO:0000313" key="4">
    <source>
        <dbReference type="Proteomes" id="UP000636264"/>
    </source>
</evidence>
<dbReference type="Proteomes" id="UP000636264">
    <property type="component" value="Unassembled WGS sequence"/>
</dbReference>
<gene>
    <name evidence="3" type="ORF">GCM10011385_27640</name>
</gene>
<evidence type="ECO:0000259" key="2">
    <source>
        <dbReference type="Pfam" id="PF07995"/>
    </source>
</evidence>
<evidence type="ECO:0000256" key="1">
    <source>
        <dbReference type="SAM" id="SignalP"/>
    </source>
</evidence>
<reference evidence="3" key="1">
    <citation type="journal article" date="2014" name="Int. J. Syst. Evol. Microbiol.">
        <title>Complete genome sequence of Corynebacterium casei LMG S-19264T (=DSM 44701T), isolated from a smear-ripened cheese.</title>
        <authorList>
            <consortium name="US DOE Joint Genome Institute (JGI-PGF)"/>
            <person name="Walter F."/>
            <person name="Albersmeier A."/>
            <person name="Kalinowski J."/>
            <person name="Ruckert C."/>
        </authorList>
    </citation>
    <scope>NUCLEOTIDE SEQUENCE</scope>
    <source>
        <strain evidence="3">CGMCC 1.15320</strain>
    </source>
</reference>
<protein>
    <recommendedName>
        <fullName evidence="2">Glucose/Sorbosone dehydrogenase domain-containing protein</fullName>
    </recommendedName>
</protein>
<keyword evidence="4" id="KW-1185">Reference proteome</keyword>
<dbReference type="InterPro" id="IPR011042">
    <property type="entry name" value="6-blade_b-propeller_TolB-like"/>
</dbReference>